<comment type="caution">
    <text evidence="1">The sequence shown here is derived from an EMBL/GenBank/DDBJ whole genome shotgun (WGS) entry which is preliminary data.</text>
</comment>
<sequence>MFTFSLADVRAVLARGRFDAAAHGGFRVPYQGISPERQGMAGLWLVGDEGVYVMANGQLATGERPLVTYAEECDPNTNPDCWHYKRRYFGGDDGVEFIDAAELEKLFAASPDATHLRIAMDDTSMSLNLIRQ</sequence>
<protein>
    <recommendedName>
        <fullName evidence="3">DUF3085 domain-containing protein</fullName>
    </recommendedName>
</protein>
<proteinExistence type="predicted"/>
<evidence type="ECO:0008006" key="3">
    <source>
        <dbReference type="Google" id="ProtNLM"/>
    </source>
</evidence>
<dbReference type="Pfam" id="PF11284">
    <property type="entry name" value="DUF3085"/>
    <property type="match status" value="1"/>
</dbReference>
<accession>A0A7W8UG99</accession>
<gene>
    <name evidence="1" type="ORF">GGD55_005554</name>
</gene>
<evidence type="ECO:0000313" key="1">
    <source>
        <dbReference type="EMBL" id="MBB5538814.1"/>
    </source>
</evidence>
<dbReference type="Proteomes" id="UP000585507">
    <property type="component" value="Unassembled WGS sequence"/>
</dbReference>
<dbReference type="InterPro" id="IPR021436">
    <property type="entry name" value="DUF3085"/>
</dbReference>
<keyword evidence="2" id="KW-1185">Reference proteome</keyword>
<reference evidence="1 2" key="1">
    <citation type="submission" date="2020-08" db="EMBL/GenBank/DDBJ databases">
        <title>Genomic Encyclopedia of Type Strains, Phase IV (KMG-V): Genome sequencing to study the core and pangenomes of soil and plant-associated prokaryotes.</title>
        <authorList>
            <person name="Whitman W."/>
        </authorList>
    </citation>
    <scope>NUCLEOTIDE SEQUENCE [LARGE SCALE GENOMIC DNA]</scope>
    <source>
        <strain evidence="1 2">SEMIA 4084</strain>
    </source>
</reference>
<name>A0A7W8UG99_9HYPH</name>
<dbReference type="RefSeq" id="WP_018325577.1">
    <property type="nucleotide sequence ID" value="NZ_JACHBK010000015.1"/>
</dbReference>
<evidence type="ECO:0000313" key="2">
    <source>
        <dbReference type="Proteomes" id="UP000585507"/>
    </source>
</evidence>
<dbReference type="EMBL" id="JACHBK010000015">
    <property type="protein sequence ID" value="MBB5538814.1"/>
    <property type="molecule type" value="Genomic_DNA"/>
</dbReference>
<organism evidence="1 2">
    <name type="scientific">Rhizobium giardinii</name>
    <dbReference type="NCBI Taxonomy" id="56731"/>
    <lineage>
        <taxon>Bacteria</taxon>
        <taxon>Pseudomonadati</taxon>
        <taxon>Pseudomonadota</taxon>
        <taxon>Alphaproteobacteria</taxon>
        <taxon>Hyphomicrobiales</taxon>
        <taxon>Rhizobiaceae</taxon>
        <taxon>Rhizobium/Agrobacterium group</taxon>
        <taxon>Rhizobium</taxon>
    </lineage>
</organism>
<dbReference type="AlphaFoldDB" id="A0A7W8UG99"/>